<feature type="region of interest" description="Disordered" evidence="1">
    <location>
        <begin position="1"/>
        <end position="89"/>
    </location>
</feature>
<evidence type="ECO:0000313" key="3">
    <source>
        <dbReference type="Proteomes" id="UP000595437"/>
    </source>
</evidence>
<accession>A0A7T8GXW5</accession>
<feature type="compositionally biased region" description="Acidic residues" evidence="1">
    <location>
        <begin position="8"/>
        <end position="18"/>
    </location>
</feature>
<sequence length="89" mass="9827">MSDSVQDLLEDEAEEDSEIQPRERTSLGHTSSFDRLKPRTSASSSVRDEVSTSAAAPKRKPTAQVDDPEQGVSEKKFKDLNKSISNYAI</sequence>
<protein>
    <submittedName>
        <fullName evidence="2">Uncharacterized protein</fullName>
    </submittedName>
</protein>
<organism evidence="2 3">
    <name type="scientific">Caligus rogercresseyi</name>
    <name type="common">Sea louse</name>
    <dbReference type="NCBI Taxonomy" id="217165"/>
    <lineage>
        <taxon>Eukaryota</taxon>
        <taxon>Metazoa</taxon>
        <taxon>Ecdysozoa</taxon>
        <taxon>Arthropoda</taxon>
        <taxon>Crustacea</taxon>
        <taxon>Multicrustacea</taxon>
        <taxon>Hexanauplia</taxon>
        <taxon>Copepoda</taxon>
        <taxon>Siphonostomatoida</taxon>
        <taxon>Caligidae</taxon>
        <taxon>Caligus</taxon>
    </lineage>
</organism>
<dbReference type="EMBL" id="CP045903">
    <property type="protein sequence ID" value="QQP39516.1"/>
    <property type="molecule type" value="Genomic_DNA"/>
</dbReference>
<dbReference type="AlphaFoldDB" id="A0A7T8GXW5"/>
<reference evidence="3" key="1">
    <citation type="submission" date="2021-01" db="EMBL/GenBank/DDBJ databases">
        <title>Caligus Genome Assembly.</title>
        <authorList>
            <person name="Gallardo-Escarate C."/>
        </authorList>
    </citation>
    <scope>NUCLEOTIDE SEQUENCE [LARGE SCALE GENOMIC DNA]</scope>
</reference>
<dbReference type="Proteomes" id="UP000595437">
    <property type="component" value="Chromosome 14"/>
</dbReference>
<name>A0A7T8GXW5_CALRO</name>
<proteinExistence type="predicted"/>
<feature type="compositionally biased region" description="Basic and acidic residues" evidence="1">
    <location>
        <begin position="19"/>
        <end position="37"/>
    </location>
</feature>
<feature type="compositionally biased region" description="Basic and acidic residues" evidence="1">
    <location>
        <begin position="72"/>
        <end position="81"/>
    </location>
</feature>
<evidence type="ECO:0000256" key="1">
    <source>
        <dbReference type="SAM" id="MobiDB-lite"/>
    </source>
</evidence>
<gene>
    <name evidence="2" type="ORF">FKW44_020427</name>
</gene>
<evidence type="ECO:0000313" key="2">
    <source>
        <dbReference type="EMBL" id="QQP39516.1"/>
    </source>
</evidence>
<keyword evidence="3" id="KW-1185">Reference proteome</keyword>